<dbReference type="Proteomes" id="UP000001699">
    <property type="component" value="Unassembled WGS sequence"/>
</dbReference>
<reference evidence="2 3" key="1">
    <citation type="journal article" date="2008" name="PLoS Genet.">
        <title>Genomic islands in the pathogenic filamentous fungus Aspergillus fumigatus.</title>
        <authorList>
            <person name="Fedorova N.D."/>
            <person name="Khaldi N."/>
            <person name="Joardar V.S."/>
            <person name="Maiti R."/>
            <person name="Amedeo P."/>
            <person name="Anderson M.J."/>
            <person name="Crabtree J."/>
            <person name="Silva J.C."/>
            <person name="Badger J.H."/>
            <person name="Albarraq A."/>
            <person name="Angiuoli S."/>
            <person name="Bussey H."/>
            <person name="Bowyer P."/>
            <person name="Cotty P.J."/>
            <person name="Dyer P.S."/>
            <person name="Egan A."/>
            <person name="Galens K."/>
            <person name="Fraser-Liggett C.M."/>
            <person name="Haas B.J."/>
            <person name="Inman J.M."/>
            <person name="Kent R."/>
            <person name="Lemieux S."/>
            <person name="Malavazi I."/>
            <person name="Orvis J."/>
            <person name="Roemer T."/>
            <person name="Ronning C.M."/>
            <person name="Sundaram J.P."/>
            <person name="Sutton G."/>
            <person name="Turner G."/>
            <person name="Venter J.C."/>
            <person name="White O.R."/>
            <person name="Whitty B.R."/>
            <person name="Youngman P."/>
            <person name="Wolfe K.H."/>
            <person name="Goldman G.H."/>
            <person name="Wortman J.R."/>
            <person name="Jiang B."/>
            <person name="Denning D.W."/>
            <person name="Nierman W.C."/>
        </authorList>
    </citation>
    <scope>NUCLEOTIDE SEQUENCE [LARGE SCALE GENOMIC DNA]</scope>
    <source>
        <strain evidence="3">CBS 144.89 / FGSC A1163 / CEA10</strain>
    </source>
</reference>
<name>B0Y297_ASPFC</name>
<proteinExistence type="predicted"/>
<dbReference type="EMBL" id="DS499597">
    <property type="protein sequence ID" value="EDP52139.1"/>
    <property type="molecule type" value="Genomic_DNA"/>
</dbReference>
<sequence length="98" mass="11094">MGDGEVKNHLRARPHEPKREVVNRAAYGLTSPLQGERGGILQTANNYLAETLSNIRQERTFQRLKPKGFRDGGYLFLKQVLDAFHLSNDDQVVRISTS</sequence>
<evidence type="ECO:0000313" key="3">
    <source>
        <dbReference type="Proteomes" id="UP000001699"/>
    </source>
</evidence>
<evidence type="ECO:0000313" key="2">
    <source>
        <dbReference type="EMBL" id="EDP52139.1"/>
    </source>
</evidence>
<feature type="compositionally biased region" description="Basic and acidic residues" evidence="1">
    <location>
        <begin position="1"/>
        <end position="22"/>
    </location>
</feature>
<dbReference type="OrthoDB" id="415706at2759"/>
<feature type="region of interest" description="Disordered" evidence="1">
    <location>
        <begin position="1"/>
        <end position="24"/>
    </location>
</feature>
<gene>
    <name evidence="2" type="ORF">AFUB_061760</name>
</gene>
<protein>
    <submittedName>
        <fullName evidence="2">Uncharacterized protein</fullName>
    </submittedName>
</protein>
<accession>B0Y297</accession>
<keyword evidence="3" id="KW-1185">Reference proteome</keyword>
<evidence type="ECO:0000256" key="1">
    <source>
        <dbReference type="SAM" id="MobiDB-lite"/>
    </source>
</evidence>
<organism evidence="2 3">
    <name type="scientific">Aspergillus fumigatus (strain CBS 144.89 / FGSC A1163 / CEA10)</name>
    <name type="common">Neosartorya fumigata</name>
    <dbReference type="NCBI Taxonomy" id="451804"/>
    <lineage>
        <taxon>Eukaryota</taxon>
        <taxon>Fungi</taxon>
        <taxon>Dikarya</taxon>
        <taxon>Ascomycota</taxon>
        <taxon>Pezizomycotina</taxon>
        <taxon>Eurotiomycetes</taxon>
        <taxon>Eurotiomycetidae</taxon>
        <taxon>Eurotiales</taxon>
        <taxon>Aspergillaceae</taxon>
        <taxon>Aspergillus</taxon>
        <taxon>Aspergillus subgen. Fumigati</taxon>
    </lineage>
</organism>
<dbReference type="VEuPathDB" id="FungiDB:AFUB_061760"/>
<dbReference type="AlphaFoldDB" id="B0Y297"/>
<dbReference type="HOGENOM" id="CLU_2333242_0_0_1"/>